<keyword evidence="1" id="KW-0547">Nucleotide-binding</keyword>
<dbReference type="CDD" id="cd06170">
    <property type="entry name" value="LuxR_C_like"/>
    <property type="match status" value="1"/>
</dbReference>
<evidence type="ECO:0000256" key="2">
    <source>
        <dbReference type="ARBA" id="ARBA00022840"/>
    </source>
</evidence>
<protein>
    <submittedName>
        <fullName evidence="4">ATP-binding protein</fullName>
    </submittedName>
</protein>
<organism evidence="4 5">
    <name type="scientific">Nocardioides taihuensis</name>
    <dbReference type="NCBI Taxonomy" id="1835606"/>
    <lineage>
        <taxon>Bacteria</taxon>
        <taxon>Bacillati</taxon>
        <taxon>Actinomycetota</taxon>
        <taxon>Actinomycetes</taxon>
        <taxon>Propionibacteriales</taxon>
        <taxon>Nocardioidaceae</taxon>
        <taxon>Nocardioides</taxon>
    </lineage>
</organism>
<evidence type="ECO:0000256" key="1">
    <source>
        <dbReference type="ARBA" id="ARBA00022741"/>
    </source>
</evidence>
<dbReference type="InterPro" id="IPR041664">
    <property type="entry name" value="AAA_16"/>
</dbReference>
<accession>A0ABW0BNS8</accession>
<dbReference type="InterPro" id="IPR000792">
    <property type="entry name" value="Tscrpt_reg_LuxR_C"/>
</dbReference>
<dbReference type="SUPFAM" id="SSF52540">
    <property type="entry name" value="P-loop containing nucleoside triphosphate hydrolases"/>
    <property type="match status" value="1"/>
</dbReference>
<dbReference type="Pfam" id="PF13191">
    <property type="entry name" value="AAA_16"/>
    <property type="match status" value="1"/>
</dbReference>
<dbReference type="PROSITE" id="PS50043">
    <property type="entry name" value="HTH_LUXR_2"/>
    <property type="match status" value="1"/>
</dbReference>
<sequence length="851" mass="92157">MDLLERDREVSVLDATLAAAAGGEGGGVAVAGDSGTGKSSVVDAAVSARDDLRVLRGACDPLSTPRPLGPFRDLAGLVGLERLLRGDEALLSTVCEELYDALRAAPSVLVVEDLHWVDAASAEVLRFLARRVESLPLALLVTYRGHEVGPRHSARPLLGDFARLEGLRSLDLAPLSLAAVTAMVDGTRLDPARVHGVTGGNPFFVAEVVKDPDRPLPASVRDAVLGRTGDLDPADFEVLQLVATAPDRLDDRVLPVLGIDLPTLRRIDTTGLITRARGGLLFRHELARQAVESTIPAGGGPRLHASLLEALERSGLSDPAVLTHHAVAARDSVRAASYAREAAEEASHAGSHTEAAAFYATALEHLGDSADLERADLLVNVAFQQYMTSRLPEAIANARASFRLYEAAGDAAGFSRAQAAAAVYEYYNARRRRAEDLVQRAEATGDDSSFGEARATHGYLAYMANDYDFALGCYVDAEGWDDRALLIRGWYVRDSTRLSAGEHDARARLVDHVEEARELGYDELASTGYSNLAYLDVEHRRYRLAEHVLEESIPFTVERDIPICRHWQTAIRSRMHFNQGHWSAALEDADRVLHEDGMPLATLWPHVVTGLVALRRGEPEPSGSGLEEAWRLAEQIEEPLRWLPVLAGLAERTWITGEKDRRVTDDAPARLAELGTMPGTAWAAGDLALWLRRVGVAAEPPGEVAEPFRLALEGRHEEAASWWHQVGEPFAEAMAWADSTDPAPRVRAVEILDQLGAFASADRLRHELRAAGVSAVPPRPRASTMANPAGLTNRQLDVARLVARGFTNAEIAARLFISPKTTDHHVSAVLAKLGLPNRRAVVVQADELGLS</sequence>
<comment type="caution">
    <text evidence="4">The sequence shown here is derived from an EMBL/GenBank/DDBJ whole genome shotgun (WGS) entry which is preliminary data.</text>
</comment>
<dbReference type="GO" id="GO:0005524">
    <property type="term" value="F:ATP binding"/>
    <property type="evidence" value="ECO:0007669"/>
    <property type="project" value="UniProtKB-KW"/>
</dbReference>
<dbReference type="InterPro" id="IPR027417">
    <property type="entry name" value="P-loop_NTPase"/>
</dbReference>
<dbReference type="SMART" id="SM00421">
    <property type="entry name" value="HTH_LUXR"/>
    <property type="match status" value="1"/>
</dbReference>
<gene>
    <name evidence="4" type="ORF">ACFPGP_16225</name>
</gene>
<dbReference type="RefSeq" id="WP_378591816.1">
    <property type="nucleotide sequence ID" value="NZ_JBHSKD010000021.1"/>
</dbReference>
<keyword evidence="5" id="KW-1185">Reference proteome</keyword>
<dbReference type="SUPFAM" id="SSF46894">
    <property type="entry name" value="C-terminal effector domain of the bipartite response regulators"/>
    <property type="match status" value="1"/>
</dbReference>
<evidence type="ECO:0000313" key="5">
    <source>
        <dbReference type="Proteomes" id="UP001596087"/>
    </source>
</evidence>
<dbReference type="PANTHER" id="PTHR16305:SF35">
    <property type="entry name" value="TRANSCRIPTIONAL ACTIVATOR DOMAIN"/>
    <property type="match status" value="1"/>
</dbReference>
<reference evidence="5" key="1">
    <citation type="journal article" date="2019" name="Int. J. Syst. Evol. Microbiol.">
        <title>The Global Catalogue of Microorganisms (GCM) 10K type strain sequencing project: providing services to taxonomists for standard genome sequencing and annotation.</title>
        <authorList>
            <consortium name="The Broad Institute Genomics Platform"/>
            <consortium name="The Broad Institute Genome Sequencing Center for Infectious Disease"/>
            <person name="Wu L."/>
            <person name="Ma J."/>
        </authorList>
    </citation>
    <scope>NUCLEOTIDE SEQUENCE [LARGE SCALE GENOMIC DNA]</scope>
    <source>
        <strain evidence="5">DFY41</strain>
    </source>
</reference>
<proteinExistence type="predicted"/>
<dbReference type="InterPro" id="IPR016032">
    <property type="entry name" value="Sig_transdc_resp-reg_C-effctor"/>
</dbReference>
<evidence type="ECO:0000259" key="3">
    <source>
        <dbReference type="PROSITE" id="PS50043"/>
    </source>
</evidence>
<dbReference type="Proteomes" id="UP001596087">
    <property type="component" value="Unassembled WGS sequence"/>
</dbReference>
<dbReference type="Gene3D" id="1.10.10.10">
    <property type="entry name" value="Winged helix-like DNA-binding domain superfamily/Winged helix DNA-binding domain"/>
    <property type="match status" value="1"/>
</dbReference>
<evidence type="ECO:0000313" key="4">
    <source>
        <dbReference type="EMBL" id="MFC5178226.1"/>
    </source>
</evidence>
<name>A0ABW0BNS8_9ACTN</name>
<dbReference type="InterPro" id="IPR036388">
    <property type="entry name" value="WH-like_DNA-bd_sf"/>
</dbReference>
<dbReference type="PANTHER" id="PTHR16305">
    <property type="entry name" value="TESTICULAR SOLUBLE ADENYLYL CYCLASE"/>
    <property type="match status" value="1"/>
</dbReference>
<keyword evidence="2 4" id="KW-0067">ATP-binding</keyword>
<feature type="domain" description="HTH luxR-type" evidence="3">
    <location>
        <begin position="784"/>
        <end position="849"/>
    </location>
</feature>
<dbReference type="PRINTS" id="PR00038">
    <property type="entry name" value="HTHLUXR"/>
</dbReference>
<dbReference type="Pfam" id="PF00196">
    <property type="entry name" value="GerE"/>
    <property type="match status" value="1"/>
</dbReference>
<dbReference type="EMBL" id="JBHSKD010000021">
    <property type="protein sequence ID" value="MFC5178226.1"/>
    <property type="molecule type" value="Genomic_DNA"/>
</dbReference>